<evidence type="ECO:0000256" key="1">
    <source>
        <dbReference type="ARBA" id="ARBA00022741"/>
    </source>
</evidence>
<proteinExistence type="predicted"/>
<dbReference type="GO" id="GO:0000055">
    <property type="term" value="P:ribosomal large subunit export from nucleus"/>
    <property type="evidence" value="ECO:0007669"/>
    <property type="project" value="TreeGrafter"/>
</dbReference>
<accession>A0A0R3WQL2</accession>
<reference evidence="5" key="1">
    <citation type="submission" date="2017-02" db="UniProtKB">
        <authorList>
            <consortium name="WormBaseParasite"/>
        </authorList>
    </citation>
    <scope>IDENTIFICATION</scope>
</reference>
<dbReference type="GO" id="GO:0005634">
    <property type="term" value="C:nucleus"/>
    <property type="evidence" value="ECO:0007669"/>
    <property type="project" value="TreeGrafter"/>
</dbReference>
<evidence type="ECO:0000256" key="2">
    <source>
        <dbReference type="ARBA" id="ARBA00022840"/>
    </source>
</evidence>
<evidence type="ECO:0000313" key="3">
    <source>
        <dbReference type="EMBL" id="VDM21800.1"/>
    </source>
</evidence>
<gene>
    <name evidence="3" type="ORF">TTAC_LOCUS3037</name>
</gene>
<sequence length="695" mass="77840">MLYSFPSVLDRLNSLLEPGGDLLISERGLDANGDLVRLKPHPDFRLILVVDEDSVSGCKNISRAMRNRGVEMFLTQDLTVAKDDLHRLLRSTGLSANAVAALLAFEASSLERVHATPIVPLPPRRPPVGALLSAARMIQQLLSSHGKEDLFPAVGCDSKADEAMAWMSKWRGDVWKRAFAKALMDVYARRQANKKVAELFTKTICEFVDTELSSLLNSEHTSILPRLNRPSELLSLTSLLLEQWRYALRCVLTRSPPDLCEELYSLLIRFSTERGFIIMPSNPQPQSVDEFLETVSDVVALDKRWIPGWRCLVDADTVDLTTWNHRILNAFFHQFDAARAKIVSASESLTFNDKMSVVCALEQCLKGNVPLNFFEAYPGLASLETDFCSSYTNLQESFRSQVRSNLDFYAFICALSKLEAWLQHFGCQPIGSPSDWLERREFFSRYCTPLSTTPPLTRMMELIRRHLPAPLPQTFSHPVRLNLGHISWAQLALEVQNQVLYYLNPHDIGVNEVVDTNTACSTSSEDLESVRLWPVLAAGLVFSRNDDISMTSWSPNLSLCLRVELGVQLGALSRPRLLELFTLASGKACGNFTNIVLPNRAYSLALSESKGLVEPDLVCEWRSLSQAALVVNNTDTANCFSGGPNCSFADWISNQQMFPDHFHLLMCLGPSSTRRQRIFHQCSELVAIFGSRSLS</sequence>
<name>A0A0R3WQL2_HYDTA</name>
<dbReference type="Proteomes" id="UP000274429">
    <property type="component" value="Unassembled WGS sequence"/>
</dbReference>
<reference evidence="3 4" key="2">
    <citation type="submission" date="2018-11" db="EMBL/GenBank/DDBJ databases">
        <authorList>
            <consortium name="Pathogen Informatics"/>
        </authorList>
    </citation>
    <scope>NUCLEOTIDE SEQUENCE [LARGE SCALE GENOMIC DNA]</scope>
</reference>
<keyword evidence="2" id="KW-0067">ATP-binding</keyword>
<dbReference type="EMBL" id="UYWX01001834">
    <property type="protein sequence ID" value="VDM21800.1"/>
    <property type="molecule type" value="Genomic_DNA"/>
</dbReference>
<dbReference type="AlphaFoldDB" id="A0A0R3WQL2"/>
<protein>
    <submittedName>
        <fullName evidence="5">ERCC4 domain-containing protein</fullName>
    </submittedName>
</protein>
<evidence type="ECO:0000313" key="5">
    <source>
        <dbReference type="WBParaSite" id="TTAC_0000305201-mRNA-1"/>
    </source>
</evidence>
<dbReference type="GO" id="GO:0030687">
    <property type="term" value="C:preribosome, large subunit precursor"/>
    <property type="evidence" value="ECO:0007669"/>
    <property type="project" value="TreeGrafter"/>
</dbReference>
<dbReference type="WBParaSite" id="TTAC_0000305201-mRNA-1">
    <property type="protein sequence ID" value="TTAC_0000305201-mRNA-1"/>
    <property type="gene ID" value="TTAC_0000305201"/>
</dbReference>
<dbReference type="GO" id="GO:0005524">
    <property type="term" value="F:ATP binding"/>
    <property type="evidence" value="ECO:0007669"/>
    <property type="project" value="UniProtKB-KW"/>
</dbReference>
<dbReference type="OrthoDB" id="422220at2759"/>
<keyword evidence="4" id="KW-1185">Reference proteome</keyword>
<evidence type="ECO:0000313" key="4">
    <source>
        <dbReference type="Proteomes" id="UP000274429"/>
    </source>
</evidence>
<dbReference type="STRING" id="6205.A0A0R3WQL2"/>
<dbReference type="PANTHER" id="PTHR48103">
    <property type="entry name" value="MIDASIN-RELATED"/>
    <property type="match status" value="1"/>
</dbReference>
<organism evidence="5">
    <name type="scientific">Hydatigena taeniaeformis</name>
    <name type="common">Feline tapeworm</name>
    <name type="synonym">Taenia taeniaeformis</name>
    <dbReference type="NCBI Taxonomy" id="6205"/>
    <lineage>
        <taxon>Eukaryota</taxon>
        <taxon>Metazoa</taxon>
        <taxon>Spiralia</taxon>
        <taxon>Lophotrochozoa</taxon>
        <taxon>Platyhelminthes</taxon>
        <taxon>Cestoda</taxon>
        <taxon>Eucestoda</taxon>
        <taxon>Cyclophyllidea</taxon>
        <taxon>Taeniidae</taxon>
        <taxon>Hydatigera</taxon>
    </lineage>
</organism>
<dbReference type="GO" id="GO:0000027">
    <property type="term" value="P:ribosomal large subunit assembly"/>
    <property type="evidence" value="ECO:0007669"/>
    <property type="project" value="TreeGrafter"/>
</dbReference>
<dbReference type="PANTHER" id="PTHR48103:SF2">
    <property type="entry name" value="MIDASIN"/>
    <property type="match status" value="1"/>
</dbReference>
<keyword evidence="1" id="KW-0547">Nucleotide-binding</keyword>